<protein>
    <submittedName>
        <fullName evidence="2">Uma2 family endonuclease</fullName>
    </submittedName>
</protein>
<dbReference type="Gene3D" id="3.90.1570.10">
    <property type="entry name" value="tt1808, chain A"/>
    <property type="match status" value="1"/>
</dbReference>
<organism evidence="2 3">
    <name type="scientific">Tychonema bourrellyi FEM_GT703</name>
    <dbReference type="NCBI Taxonomy" id="2040638"/>
    <lineage>
        <taxon>Bacteria</taxon>
        <taxon>Bacillati</taxon>
        <taxon>Cyanobacteriota</taxon>
        <taxon>Cyanophyceae</taxon>
        <taxon>Oscillatoriophycideae</taxon>
        <taxon>Oscillatoriales</taxon>
        <taxon>Microcoleaceae</taxon>
        <taxon>Tychonema</taxon>
    </lineage>
</organism>
<feature type="domain" description="Putative restriction endonuclease" evidence="1">
    <location>
        <begin position="13"/>
        <end position="181"/>
    </location>
</feature>
<keyword evidence="2" id="KW-0255">Endonuclease</keyword>
<reference evidence="2" key="1">
    <citation type="submission" date="2017-10" db="EMBL/GenBank/DDBJ databases">
        <title>Draft genome sequence of the planktic cyanobacteria Tychonema bourrellyi isolated from alpine lentic freshwater.</title>
        <authorList>
            <person name="Tett A."/>
            <person name="Armanini F."/>
            <person name="Asnicar F."/>
            <person name="Boscaini A."/>
            <person name="Pasolli E."/>
            <person name="Zolfo M."/>
            <person name="Donati C."/>
            <person name="Salmaso N."/>
            <person name="Segata N."/>
        </authorList>
    </citation>
    <scope>NUCLEOTIDE SEQUENCE</scope>
    <source>
        <strain evidence="2">FEM_GT703</strain>
    </source>
</reference>
<dbReference type="InterPro" id="IPR011335">
    <property type="entry name" value="Restrct_endonuc-II-like"/>
</dbReference>
<dbReference type="PANTHER" id="PTHR35400">
    <property type="entry name" value="SLR1083 PROTEIN"/>
    <property type="match status" value="1"/>
</dbReference>
<evidence type="ECO:0000259" key="1">
    <source>
        <dbReference type="Pfam" id="PF05685"/>
    </source>
</evidence>
<evidence type="ECO:0000313" key="3">
    <source>
        <dbReference type="Proteomes" id="UP000226442"/>
    </source>
</evidence>
<proteinExistence type="predicted"/>
<dbReference type="InterPro" id="IPR012296">
    <property type="entry name" value="Nuclease_put_TT1808"/>
</dbReference>
<sequence>MSVKMQRRLFTLQEYHLMGESGIFGEDDRIELIEGEIVQMAAIGTRHASCVNRLARRFSLIPEYLATFGIQNPVKLTDRTEPQPDVVLLQPRADYYATAHPVPSEVLVLVEVSDSTVDYDRDVKVSIYARSLIQEVWLVDLVENCLEVYRQPSPNGYSLMLKFWRGQQVAPLAFPDFQVSVDFILG</sequence>
<dbReference type="OrthoDB" id="509866at2"/>
<evidence type="ECO:0000313" key="2">
    <source>
        <dbReference type="EMBL" id="PHX54697.1"/>
    </source>
</evidence>
<dbReference type="Pfam" id="PF05685">
    <property type="entry name" value="Uma2"/>
    <property type="match status" value="1"/>
</dbReference>
<comment type="caution">
    <text evidence="2">The sequence shown here is derived from an EMBL/GenBank/DDBJ whole genome shotgun (WGS) entry which is preliminary data.</text>
</comment>
<accession>A0A2G4EZS5</accession>
<gene>
    <name evidence="2" type="ORF">CP500_014655</name>
</gene>
<dbReference type="GO" id="GO:0004519">
    <property type="term" value="F:endonuclease activity"/>
    <property type="evidence" value="ECO:0007669"/>
    <property type="project" value="UniProtKB-KW"/>
</dbReference>
<name>A0A2G4EZS5_9CYAN</name>
<keyword evidence="2" id="KW-0378">Hydrolase</keyword>
<keyword evidence="3" id="KW-1185">Reference proteome</keyword>
<dbReference type="Proteomes" id="UP000226442">
    <property type="component" value="Unassembled WGS sequence"/>
</dbReference>
<dbReference type="RefSeq" id="WP_096829107.1">
    <property type="nucleotide sequence ID" value="NZ_NXIB02000083.1"/>
</dbReference>
<dbReference type="CDD" id="cd06260">
    <property type="entry name" value="DUF820-like"/>
    <property type="match status" value="1"/>
</dbReference>
<dbReference type="SUPFAM" id="SSF52980">
    <property type="entry name" value="Restriction endonuclease-like"/>
    <property type="match status" value="1"/>
</dbReference>
<dbReference type="PANTHER" id="PTHR35400:SF1">
    <property type="entry name" value="SLR1083 PROTEIN"/>
    <property type="match status" value="1"/>
</dbReference>
<dbReference type="AlphaFoldDB" id="A0A2G4EZS5"/>
<keyword evidence="2" id="KW-0540">Nuclease</keyword>
<dbReference type="InterPro" id="IPR008538">
    <property type="entry name" value="Uma2"/>
</dbReference>
<dbReference type="EMBL" id="NXIB02000083">
    <property type="protein sequence ID" value="PHX54697.1"/>
    <property type="molecule type" value="Genomic_DNA"/>
</dbReference>